<keyword evidence="1" id="KW-0677">Repeat</keyword>
<evidence type="ECO:0000256" key="2">
    <source>
        <dbReference type="ARBA" id="ARBA00022803"/>
    </source>
</evidence>
<evidence type="ECO:0008006" key="8">
    <source>
        <dbReference type="Google" id="ProtNLM"/>
    </source>
</evidence>
<feature type="repeat" description="TPR" evidence="3">
    <location>
        <begin position="137"/>
        <end position="170"/>
    </location>
</feature>
<keyword evidence="5" id="KW-0472">Membrane</keyword>
<dbReference type="OrthoDB" id="9791784at2"/>
<protein>
    <recommendedName>
        <fullName evidence="8">Tetratricopeptide repeat protein</fullName>
    </recommendedName>
</protein>
<dbReference type="STRING" id="290052.ASU35_02915"/>
<dbReference type="PROSITE" id="PS50005">
    <property type="entry name" value="TPR"/>
    <property type="match status" value="3"/>
</dbReference>
<dbReference type="InterPro" id="IPR051012">
    <property type="entry name" value="CellSynth/LPSAsmb/PSIAsmb"/>
</dbReference>
<keyword evidence="7" id="KW-1185">Reference proteome</keyword>
<dbReference type="InterPro" id="IPR011990">
    <property type="entry name" value="TPR-like_helical_dom_sf"/>
</dbReference>
<evidence type="ECO:0000313" key="7">
    <source>
        <dbReference type="Proteomes" id="UP000054874"/>
    </source>
</evidence>
<keyword evidence="2 3" id="KW-0802">TPR repeat</keyword>
<comment type="caution">
    <text evidence="6">The sequence shown here is derived from an EMBL/GenBank/DDBJ whole genome shotgun (WGS) entry which is preliminary data.</text>
</comment>
<evidence type="ECO:0000313" key="6">
    <source>
        <dbReference type="EMBL" id="KSV58369.1"/>
    </source>
</evidence>
<keyword evidence="5" id="KW-1133">Transmembrane helix</keyword>
<dbReference type="SMART" id="SM00028">
    <property type="entry name" value="TPR"/>
    <property type="match status" value="6"/>
</dbReference>
<dbReference type="PROSITE" id="PS50293">
    <property type="entry name" value="TPR_REGION"/>
    <property type="match status" value="1"/>
</dbReference>
<feature type="transmembrane region" description="Helical" evidence="5">
    <location>
        <begin position="223"/>
        <end position="244"/>
    </location>
</feature>
<gene>
    <name evidence="6" type="ORF">ASU35_02915</name>
</gene>
<reference evidence="6 7" key="1">
    <citation type="submission" date="2015-11" db="EMBL/GenBank/DDBJ databases">
        <title>Butyribacter intestini gen. nov., sp. nov., a butyric acid-producing bacterium of the family Lachnospiraceae isolated from the human faeces.</title>
        <authorList>
            <person name="Zou Y."/>
            <person name="Xue W."/>
            <person name="Luo G."/>
            <person name="Lv M."/>
        </authorList>
    </citation>
    <scope>NUCLEOTIDE SEQUENCE [LARGE SCALE GENOMIC DNA]</scope>
    <source>
        <strain evidence="6 7">ACET-33324</strain>
    </source>
</reference>
<proteinExistence type="predicted"/>
<feature type="coiled-coil region" evidence="4">
    <location>
        <begin position="274"/>
        <end position="344"/>
    </location>
</feature>
<keyword evidence="5" id="KW-0812">Transmembrane</keyword>
<feature type="repeat" description="TPR" evidence="3">
    <location>
        <begin position="393"/>
        <end position="426"/>
    </location>
</feature>
<dbReference type="RefSeq" id="WP_058353410.1">
    <property type="nucleotide sequence ID" value="NZ_CABMMD010000175.1"/>
</dbReference>
<accession>A0A0V8QCR3</accession>
<dbReference type="SUPFAM" id="SSF48452">
    <property type="entry name" value="TPR-like"/>
    <property type="match status" value="1"/>
</dbReference>
<name>A0A0V8QCR3_9FIRM</name>
<evidence type="ECO:0000256" key="4">
    <source>
        <dbReference type="SAM" id="Coils"/>
    </source>
</evidence>
<dbReference type="InterPro" id="IPR019734">
    <property type="entry name" value="TPR_rpt"/>
</dbReference>
<dbReference type="Gene3D" id="1.25.40.10">
    <property type="entry name" value="Tetratricopeptide repeat domain"/>
    <property type="match status" value="3"/>
</dbReference>
<dbReference type="Pfam" id="PF13181">
    <property type="entry name" value="TPR_8"/>
    <property type="match status" value="2"/>
</dbReference>
<feature type="repeat" description="TPR" evidence="3">
    <location>
        <begin position="359"/>
        <end position="392"/>
    </location>
</feature>
<dbReference type="PANTHER" id="PTHR45586:SF1">
    <property type="entry name" value="LIPOPOLYSACCHARIDE ASSEMBLY PROTEIN B"/>
    <property type="match status" value="1"/>
</dbReference>
<dbReference type="Pfam" id="PF13432">
    <property type="entry name" value="TPR_16"/>
    <property type="match status" value="2"/>
</dbReference>
<dbReference type="AlphaFoldDB" id="A0A0V8QCR3"/>
<dbReference type="EMBL" id="LNAM01000175">
    <property type="protein sequence ID" value="KSV58369.1"/>
    <property type="molecule type" value="Genomic_DNA"/>
</dbReference>
<organism evidence="6 7">
    <name type="scientific">Acetivibrio ethanolgignens</name>
    <dbReference type="NCBI Taxonomy" id="290052"/>
    <lineage>
        <taxon>Bacteria</taxon>
        <taxon>Bacillati</taxon>
        <taxon>Bacillota</taxon>
        <taxon>Clostridia</taxon>
        <taxon>Eubacteriales</taxon>
        <taxon>Oscillospiraceae</taxon>
        <taxon>Acetivibrio</taxon>
    </lineage>
</organism>
<sequence>MGYPDFDHIRKASNMYYNSGLEKAKVRDLSGAVDALKKSLKLNKMNTRARNLLGLVYYEMGEVVNALSEWVISKHFEEDNEMADRYIAAIQRNPSRLETINQTIKKYNRALEYAKQGNSDLAILQLEKVVSLNPHFVRSYQLLALLYMQSGNNKKAVKCLSKALKIDRNNTVTLKYKKELSGGSEGKAEEKEERVKDRSILHEQENGGQVFKAPSYKEERFNFWPYANFFLGAVLGILVVYFLIVPTVKKQVATEYETKFKAYSDDMASQDITFNTLKRENEGLKAELESLNRELEELKGKGMDESLYDNFYKAIRYYMDGEKEEAAKQLADVKESALENAEAKNIYNTIKGESFEAAAEELAEEGRVIYNQGKYDEALEKLQDALKLDPANVKAIYFTGRVYHRKGDKEKAAEYYNKVINDYPDSERAAEAKRRLSELGL</sequence>
<evidence type="ECO:0000256" key="5">
    <source>
        <dbReference type="SAM" id="Phobius"/>
    </source>
</evidence>
<dbReference type="Proteomes" id="UP000054874">
    <property type="component" value="Unassembled WGS sequence"/>
</dbReference>
<evidence type="ECO:0000256" key="1">
    <source>
        <dbReference type="ARBA" id="ARBA00022737"/>
    </source>
</evidence>
<evidence type="ECO:0000256" key="3">
    <source>
        <dbReference type="PROSITE-ProRule" id="PRU00339"/>
    </source>
</evidence>
<keyword evidence="4" id="KW-0175">Coiled coil</keyword>
<dbReference type="PANTHER" id="PTHR45586">
    <property type="entry name" value="TPR REPEAT-CONTAINING PROTEIN PA4667"/>
    <property type="match status" value="1"/>
</dbReference>